<dbReference type="PANTHER" id="PTHR35218:SF9">
    <property type="entry name" value="ENDONUCLEASE_EXONUCLEASE_PHOSPHATASE DOMAIN-CONTAINING PROTEIN"/>
    <property type="match status" value="1"/>
</dbReference>
<sequence>ITLLVWNVQGTGNKHKINAIKEVVRMFKPTVLVLVETHMGGEHAVKLGSIIGYKGHSRVNAVGFSDGIWIYWYPDIISINPITEHQQYITIEVARNGELPRFFSAVYASTDPANRRELWHKLEQFARTNNHPWMLAGDFNKTRSLDERHGGDHNMARRCEKFNN</sequence>
<gene>
    <name evidence="2" type="ORF">RND81_11G082100</name>
</gene>
<proteinExistence type="predicted"/>
<dbReference type="GO" id="GO:0003824">
    <property type="term" value="F:catalytic activity"/>
    <property type="evidence" value="ECO:0007669"/>
    <property type="project" value="InterPro"/>
</dbReference>
<feature type="domain" description="Endonuclease/exonuclease/phosphatase" evidence="1">
    <location>
        <begin position="5"/>
        <end position="150"/>
    </location>
</feature>
<dbReference type="InterPro" id="IPR005135">
    <property type="entry name" value="Endo/exonuclease/phosphatase"/>
</dbReference>
<organism evidence="2 3">
    <name type="scientific">Saponaria officinalis</name>
    <name type="common">Common soapwort</name>
    <name type="synonym">Lychnis saponaria</name>
    <dbReference type="NCBI Taxonomy" id="3572"/>
    <lineage>
        <taxon>Eukaryota</taxon>
        <taxon>Viridiplantae</taxon>
        <taxon>Streptophyta</taxon>
        <taxon>Embryophyta</taxon>
        <taxon>Tracheophyta</taxon>
        <taxon>Spermatophyta</taxon>
        <taxon>Magnoliopsida</taxon>
        <taxon>eudicotyledons</taxon>
        <taxon>Gunneridae</taxon>
        <taxon>Pentapetalae</taxon>
        <taxon>Caryophyllales</taxon>
        <taxon>Caryophyllaceae</taxon>
        <taxon>Caryophylleae</taxon>
        <taxon>Saponaria</taxon>
    </lineage>
</organism>
<protein>
    <recommendedName>
        <fullName evidence="1">Endonuclease/exonuclease/phosphatase domain-containing protein</fullName>
    </recommendedName>
</protein>
<dbReference type="AlphaFoldDB" id="A0AAW1HJE6"/>
<accession>A0AAW1HJE6</accession>
<reference evidence="2" key="1">
    <citation type="submission" date="2024-03" db="EMBL/GenBank/DDBJ databases">
        <title>WGS assembly of Saponaria officinalis var. Norfolk2.</title>
        <authorList>
            <person name="Jenkins J."/>
            <person name="Shu S."/>
            <person name="Grimwood J."/>
            <person name="Barry K."/>
            <person name="Goodstein D."/>
            <person name="Schmutz J."/>
            <person name="Leebens-Mack J."/>
            <person name="Osbourn A."/>
        </authorList>
    </citation>
    <scope>NUCLEOTIDE SEQUENCE [LARGE SCALE GENOMIC DNA]</scope>
    <source>
        <strain evidence="2">JIC</strain>
    </source>
</reference>
<dbReference type="Pfam" id="PF03372">
    <property type="entry name" value="Exo_endo_phos"/>
    <property type="match status" value="1"/>
</dbReference>
<evidence type="ECO:0000313" key="2">
    <source>
        <dbReference type="EMBL" id="KAK9676512.1"/>
    </source>
</evidence>
<name>A0AAW1HJE6_SAPOF</name>
<evidence type="ECO:0000259" key="1">
    <source>
        <dbReference type="Pfam" id="PF03372"/>
    </source>
</evidence>
<feature type="non-terminal residue" evidence="2">
    <location>
        <position position="1"/>
    </location>
</feature>
<dbReference type="InterPro" id="IPR036691">
    <property type="entry name" value="Endo/exonu/phosph_ase_sf"/>
</dbReference>
<comment type="caution">
    <text evidence="2">The sequence shown here is derived from an EMBL/GenBank/DDBJ whole genome shotgun (WGS) entry which is preliminary data.</text>
</comment>
<dbReference type="Proteomes" id="UP001443914">
    <property type="component" value="Unassembled WGS sequence"/>
</dbReference>
<dbReference type="SUPFAM" id="SSF56219">
    <property type="entry name" value="DNase I-like"/>
    <property type="match status" value="1"/>
</dbReference>
<keyword evidence="3" id="KW-1185">Reference proteome</keyword>
<dbReference type="EMBL" id="JBDFQZ010000011">
    <property type="protein sequence ID" value="KAK9676512.1"/>
    <property type="molecule type" value="Genomic_DNA"/>
</dbReference>
<evidence type="ECO:0000313" key="3">
    <source>
        <dbReference type="Proteomes" id="UP001443914"/>
    </source>
</evidence>
<dbReference type="Gene3D" id="3.60.10.10">
    <property type="entry name" value="Endonuclease/exonuclease/phosphatase"/>
    <property type="match status" value="1"/>
</dbReference>
<dbReference type="PANTHER" id="PTHR35218">
    <property type="entry name" value="RNASE H DOMAIN-CONTAINING PROTEIN"/>
    <property type="match status" value="1"/>
</dbReference>